<evidence type="ECO:0000259" key="4">
    <source>
        <dbReference type="Pfam" id="PF00205"/>
    </source>
</evidence>
<dbReference type="STRING" id="1042163.BRLA_c006030"/>
<sequence length="571" mass="63028">MEAVESLTIWDAYARVLAEQGITKLFGMVGDGGGLIESAYKKEGIGIFTARDQRIAVGMAMGHAQVSGSPAVLVTSPGPGIANCIMGVLEAYSAAVPLIIISNATARNMRGEGAFQETNSIAMMQPVTKWCYRVEHPEKAIWALRRAIFLAVNGKPGPVYLEIPDDLTWMELSSESFSDADKRNLDEQGPIFSQPEEESIRNLFAQLTKAKRPILLLGGGCQHRPFVSELTISLAEAHGLAIFTTASGRGIVDERHPNAFGNVGLYTLPQIKKLLFEADLIIAIGTQLEETALMGWKEALLHSFFVHIDCHYESLERSVHANYRLLGDAQLSLQLLWKMSSENLNWITTNKNEWIKRMQEVKKEALSVWAEVEDIKAPVRRMLKGIEHEFGEHVILVQDNGLHDMWGYSYPVYTVAPPSRTVVPGEQTALGLPMGISLGAKIAARKANVIALLGDGSFEMGYSAVGSAAEHQLGITFIVINNGGFSWPRFQQSMSEIEIGCSFQIELDYAALAKSVGGYYAKLTDLNEYQNALKEARLYTEQNKIALLELIVSWDQDLPITVMMQYGDKEQ</sequence>
<keyword evidence="8" id="KW-1185">Reference proteome</keyword>
<keyword evidence="2 3" id="KW-0786">Thiamine pyrophosphate</keyword>
<dbReference type="PANTHER" id="PTHR18968">
    <property type="entry name" value="THIAMINE PYROPHOSPHATE ENZYMES"/>
    <property type="match status" value="1"/>
</dbReference>
<dbReference type="eggNOG" id="COG0028">
    <property type="taxonomic scope" value="Bacteria"/>
</dbReference>
<evidence type="ECO:0000259" key="6">
    <source>
        <dbReference type="Pfam" id="PF02776"/>
    </source>
</evidence>
<evidence type="ECO:0000256" key="3">
    <source>
        <dbReference type="RuleBase" id="RU362132"/>
    </source>
</evidence>
<dbReference type="GO" id="GO:0000287">
    <property type="term" value="F:magnesium ion binding"/>
    <property type="evidence" value="ECO:0007669"/>
    <property type="project" value="InterPro"/>
</dbReference>
<dbReference type="HOGENOM" id="CLU_013748_3_1_9"/>
<dbReference type="Pfam" id="PF00205">
    <property type="entry name" value="TPP_enzyme_M"/>
    <property type="match status" value="1"/>
</dbReference>
<evidence type="ECO:0000313" key="8">
    <source>
        <dbReference type="Proteomes" id="UP000005850"/>
    </source>
</evidence>
<evidence type="ECO:0000313" key="7">
    <source>
        <dbReference type="EMBL" id="AIG24961.1"/>
    </source>
</evidence>
<gene>
    <name evidence="7" type="ORF">BRLA_c006030</name>
</gene>
<dbReference type="InterPro" id="IPR029035">
    <property type="entry name" value="DHS-like_NAD/FAD-binding_dom"/>
</dbReference>
<dbReference type="GO" id="GO:0050660">
    <property type="term" value="F:flavin adenine dinucleotide binding"/>
    <property type="evidence" value="ECO:0007669"/>
    <property type="project" value="TreeGrafter"/>
</dbReference>
<evidence type="ECO:0000259" key="5">
    <source>
        <dbReference type="Pfam" id="PF02775"/>
    </source>
</evidence>
<feature type="domain" description="Thiamine pyrophosphate enzyme central" evidence="4">
    <location>
        <begin position="201"/>
        <end position="335"/>
    </location>
</feature>
<name>A0A075R0J9_BRELA</name>
<dbReference type="GO" id="GO:0009099">
    <property type="term" value="P:L-valine biosynthetic process"/>
    <property type="evidence" value="ECO:0007669"/>
    <property type="project" value="TreeGrafter"/>
</dbReference>
<comment type="similarity">
    <text evidence="1 3">Belongs to the TPP enzyme family.</text>
</comment>
<accession>A0A075R0J9</accession>
<dbReference type="Gene3D" id="3.40.50.1220">
    <property type="entry name" value="TPP-binding domain"/>
    <property type="match status" value="1"/>
</dbReference>
<dbReference type="InterPro" id="IPR011766">
    <property type="entry name" value="TPP_enzyme_TPP-bd"/>
</dbReference>
<dbReference type="CDD" id="cd07035">
    <property type="entry name" value="TPP_PYR_POX_like"/>
    <property type="match status" value="1"/>
</dbReference>
<dbReference type="Gene3D" id="3.40.50.970">
    <property type="match status" value="2"/>
</dbReference>
<dbReference type="GO" id="GO:0003984">
    <property type="term" value="F:acetolactate synthase activity"/>
    <property type="evidence" value="ECO:0007669"/>
    <property type="project" value="TreeGrafter"/>
</dbReference>
<dbReference type="GO" id="GO:0005948">
    <property type="term" value="C:acetolactate synthase complex"/>
    <property type="evidence" value="ECO:0007669"/>
    <property type="project" value="TreeGrafter"/>
</dbReference>
<dbReference type="GO" id="GO:0009097">
    <property type="term" value="P:isoleucine biosynthetic process"/>
    <property type="evidence" value="ECO:0007669"/>
    <property type="project" value="TreeGrafter"/>
</dbReference>
<dbReference type="Pfam" id="PF02776">
    <property type="entry name" value="TPP_enzyme_N"/>
    <property type="match status" value="1"/>
</dbReference>
<evidence type="ECO:0000256" key="1">
    <source>
        <dbReference type="ARBA" id="ARBA00007812"/>
    </source>
</evidence>
<dbReference type="InterPro" id="IPR012001">
    <property type="entry name" value="Thiamin_PyroP_enz_TPP-bd_dom"/>
</dbReference>
<dbReference type="KEGG" id="blr:BRLA_c006030"/>
<dbReference type="InterPro" id="IPR029061">
    <property type="entry name" value="THDP-binding"/>
</dbReference>
<reference evidence="7 8" key="1">
    <citation type="journal article" date="2011" name="J. Bacteriol.">
        <title>Genome sequence of Brevibacillus laterosporus LMG 15441, a pathogen of invertebrates.</title>
        <authorList>
            <person name="Djukic M."/>
            <person name="Poehlein A."/>
            <person name="Thurmer A."/>
            <person name="Daniel R."/>
        </authorList>
    </citation>
    <scope>NUCLEOTIDE SEQUENCE [LARGE SCALE GENOMIC DNA]</scope>
    <source>
        <strain evidence="7 8">LMG 15441</strain>
    </source>
</reference>
<protein>
    <submittedName>
        <fullName evidence="7">Acetolactate synthase large subunit</fullName>
    </submittedName>
</protein>
<dbReference type="CDD" id="cd00568">
    <property type="entry name" value="TPP_enzymes"/>
    <property type="match status" value="1"/>
</dbReference>
<dbReference type="Pfam" id="PF02775">
    <property type="entry name" value="TPP_enzyme_C"/>
    <property type="match status" value="1"/>
</dbReference>
<dbReference type="Proteomes" id="UP000005850">
    <property type="component" value="Chromosome"/>
</dbReference>
<dbReference type="PANTHER" id="PTHR18968:SF13">
    <property type="entry name" value="ACETOLACTATE SYNTHASE CATALYTIC SUBUNIT, MITOCHONDRIAL"/>
    <property type="match status" value="1"/>
</dbReference>
<dbReference type="SUPFAM" id="SSF52518">
    <property type="entry name" value="Thiamin diphosphate-binding fold (THDP-binding)"/>
    <property type="match status" value="2"/>
</dbReference>
<dbReference type="AlphaFoldDB" id="A0A075R0J9"/>
<dbReference type="GO" id="GO:0030976">
    <property type="term" value="F:thiamine pyrophosphate binding"/>
    <property type="evidence" value="ECO:0007669"/>
    <property type="project" value="InterPro"/>
</dbReference>
<proteinExistence type="inferred from homology"/>
<dbReference type="InterPro" id="IPR045229">
    <property type="entry name" value="TPP_enz"/>
</dbReference>
<dbReference type="RefSeq" id="WP_003335566.1">
    <property type="nucleotide sequence ID" value="NZ_CP007806.1"/>
</dbReference>
<dbReference type="EMBL" id="CP007806">
    <property type="protein sequence ID" value="AIG24961.1"/>
    <property type="molecule type" value="Genomic_DNA"/>
</dbReference>
<feature type="domain" description="Thiamine pyrophosphate enzyme N-terminal TPP-binding" evidence="6">
    <location>
        <begin position="11"/>
        <end position="122"/>
    </location>
</feature>
<dbReference type="InterPro" id="IPR012000">
    <property type="entry name" value="Thiamin_PyroP_enz_cen_dom"/>
</dbReference>
<evidence type="ECO:0000256" key="2">
    <source>
        <dbReference type="ARBA" id="ARBA00023052"/>
    </source>
</evidence>
<organism evidence="7 8">
    <name type="scientific">Brevibacillus laterosporus LMG 15441</name>
    <dbReference type="NCBI Taxonomy" id="1042163"/>
    <lineage>
        <taxon>Bacteria</taxon>
        <taxon>Bacillati</taxon>
        <taxon>Bacillota</taxon>
        <taxon>Bacilli</taxon>
        <taxon>Bacillales</taxon>
        <taxon>Paenibacillaceae</taxon>
        <taxon>Brevibacillus</taxon>
    </lineage>
</organism>
<feature type="domain" description="Thiamine pyrophosphate enzyme TPP-binding" evidence="5">
    <location>
        <begin position="399"/>
        <end position="549"/>
    </location>
</feature>
<dbReference type="SUPFAM" id="SSF52467">
    <property type="entry name" value="DHS-like NAD/FAD-binding domain"/>
    <property type="match status" value="1"/>
</dbReference>